<reference evidence="2" key="1">
    <citation type="submission" date="2022-08" db="EMBL/GenBank/DDBJ databases">
        <authorList>
            <consortium name="DOE Joint Genome Institute"/>
            <person name="Min B."/>
            <person name="Riley R."/>
            <person name="Sierra-Patev S."/>
            <person name="Naranjo-Ortiz M."/>
            <person name="Looney B."/>
            <person name="Konkel Z."/>
            <person name="Slot J.C."/>
            <person name="Sakamoto Y."/>
            <person name="Steenwyk J.L."/>
            <person name="Rokas A."/>
            <person name="Carro J."/>
            <person name="Camarero S."/>
            <person name="Ferreira P."/>
            <person name="Molpeceres G."/>
            <person name="Ruiz-Duenas F.J."/>
            <person name="Serrano A."/>
            <person name="Henrissat B."/>
            <person name="Drula E."/>
            <person name="Hughes K.W."/>
            <person name="Mata J.L."/>
            <person name="Ishikawa N.K."/>
            <person name="Vargas-Isla R."/>
            <person name="Ushijima S."/>
            <person name="Smith C.A."/>
            <person name="Ahrendt S."/>
            <person name="Andreopoulos W."/>
            <person name="He G."/>
            <person name="Labutti K."/>
            <person name="Lipzen A."/>
            <person name="Ng V."/>
            <person name="Sandor L."/>
            <person name="Barry K."/>
            <person name="Martinez A.T."/>
            <person name="Xiao Y."/>
            <person name="Gibbons J.G."/>
            <person name="Terashima K."/>
            <person name="Hibbett D.S."/>
            <person name="Grigoriev I.V."/>
        </authorList>
    </citation>
    <scope>NUCLEOTIDE SEQUENCE</scope>
    <source>
        <strain evidence="2">TFB9207</strain>
    </source>
</reference>
<dbReference type="AlphaFoldDB" id="A0AA38PCD9"/>
<organism evidence="2 3">
    <name type="scientific">Lentinula raphanica</name>
    <dbReference type="NCBI Taxonomy" id="153919"/>
    <lineage>
        <taxon>Eukaryota</taxon>
        <taxon>Fungi</taxon>
        <taxon>Dikarya</taxon>
        <taxon>Basidiomycota</taxon>
        <taxon>Agaricomycotina</taxon>
        <taxon>Agaricomycetes</taxon>
        <taxon>Agaricomycetidae</taxon>
        <taxon>Agaricales</taxon>
        <taxon>Marasmiineae</taxon>
        <taxon>Omphalotaceae</taxon>
        <taxon>Lentinula</taxon>
    </lineage>
</organism>
<feature type="non-terminal residue" evidence="2">
    <location>
        <position position="1"/>
    </location>
</feature>
<keyword evidence="1" id="KW-0472">Membrane</keyword>
<keyword evidence="3" id="KW-1185">Reference proteome</keyword>
<accession>A0AA38PCD9</accession>
<feature type="non-terminal residue" evidence="2">
    <location>
        <position position="65"/>
    </location>
</feature>
<protein>
    <recommendedName>
        <fullName evidence="4">DDE-1 domain-containing protein</fullName>
    </recommendedName>
</protein>
<evidence type="ECO:0000313" key="3">
    <source>
        <dbReference type="Proteomes" id="UP001163846"/>
    </source>
</evidence>
<keyword evidence="1" id="KW-0812">Transmembrane</keyword>
<dbReference type="Proteomes" id="UP001163846">
    <property type="component" value="Unassembled WGS sequence"/>
</dbReference>
<dbReference type="EMBL" id="MU806091">
    <property type="protein sequence ID" value="KAJ3840161.1"/>
    <property type="molecule type" value="Genomic_DNA"/>
</dbReference>
<gene>
    <name evidence="2" type="ORF">F5878DRAFT_497296</name>
</gene>
<evidence type="ECO:0000313" key="2">
    <source>
        <dbReference type="EMBL" id="KAJ3840161.1"/>
    </source>
</evidence>
<feature type="transmembrane region" description="Helical" evidence="1">
    <location>
        <begin position="30"/>
        <end position="52"/>
    </location>
</feature>
<evidence type="ECO:0008006" key="4">
    <source>
        <dbReference type="Google" id="ProtNLM"/>
    </source>
</evidence>
<proteinExistence type="predicted"/>
<name>A0AA38PCD9_9AGAR</name>
<sequence>LPANQKAILFIDCYPVHIGKEFRTHVFKEFPHVFLIFVTANYLIGLLGTGMFQPADVGIQRILKH</sequence>
<evidence type="ECO:0000256" key="1">
    <source>
        <dbReference type="SAM" id="Phobius"/>
    </source>
</evidence>
<keyword evidence="1" id="KW-1133">Transmembrane helix</keyword>
<comment type="caution">
    <text evidence="2">The sequence shown here is derived from an EMBL/GenBank/DDBJ whole genome shotgun (WGS) entry which is preliminary data.</text>
</comment>